<accession>A0A9X3TWQ1</accession>
<dbReference type="AlphaFoldDB" id="A0A9X3TWQ1"/>
<reference evidence="3" key="1">
    <citation type="submission" date="2022-08" db="EMBL/GenBank/DDBJ databases">
        <authorList>
            <person name="Vandamme P."/>
            <person name="Hettiarachchi A."/>
            <person name="Peeters C."/>
            <person name="Cnockaert M."/>
            <person name="Carlier A."/>
        </authorList>
    </citation>
    <scope>NUCLEOTIDE SEQUENCE</scope>
    <source>
        <strain evidence="3">LMG 31809</strain>
    </source>
</reference>
<keyword evidence="1" id="KW-1133">Transmembrane helix</keyword>
<evidence type="ECO:0000313" key="3">
    <source>
        <dbReference type="EMBL" id="MDA5193124.1"/>
    </source>
</evidence>
<proteinExistence type="predicted"/>
<comment type="caution">
    <text evidence="3">The sequence shown here is derived from an EMBL/GenBank/DDBJ whole genome shotgun (WGS) entry which is preliminary data.</text>
</comment>
<evidence type="ECO:0000256" key="1">
    <source>
        <dbReference type="SAM" id="Phobius"/>
    </source>
</evidence>
<sequence>MKIFKTSLLAAFTALSLVAASGATAGVIFTPGNHPQADEENIIFNGPNTIEGPAMTVTGLTDHSDVLVAFTSPINLITPSNGQAGVTGAGTDSFTDLSVYLLAGGTFGDLIFNLHLAEGNEGTATITAFLEGGGTASYALAVGNGDNFLTIVADDGDRLTKVSISSNVGLDDGRQFRISDIQGAHPVPVPSAFWLLITGLMMMVVLRGRRRLSYPLSLTA</sequence>
<dbReference type="Proteomes" id="UP001141619">
    <property type="component" value="Unassembled WGS sequence"/>
</dbReference>
<keyword evidence="4" id="KW-1185">Reference proteome</keyword>
<gene>
    <name evidence="3" type="ORF">NYP16_04035</name>
</gene>
<evidence type="ECO:0000313" key="4">
    <source>
        <dbReference type="Proteomes" id="UP001141619"/>
    </source>
</evidence>
<organism evidence="3 4">
    <name type="scientific">Govanella unica</name>
    <dbReference type="NCBI Taxonomy" id="2975056"/>
    <lineage>
        <taxon>Bacteria</taxon>
        <taxon>Pseudomonadati</taxon>
        <taxon>Pseudomonadota</taxon>
        <taxon>Alphaproteobacteria</taxon>
        <taxon>Emcibacterales</taxon>
        <taxon>Govanellaceae</taxon>
        <taxon>Govanella</taxon>
    </lineage>
</organism>
<reference evidence="3" key="2">
    <citation type="journal article" date="2023" name="Syst. Appl. Microbiol.">
        <title>Govania unica gen. nov., sp. nov., a rare biosphere bacterium that represents a novel family in the class Alphaproteobacteria.</title>
        <authorList>
            <person name="Vandamme P."/>
            <person name="Peeters C."/>
            <person name="Hettiarachchi A."/>
            <person name="Cnockaert M."/>
            <person name="Carlier A."/>
        </authorList>
    </citation>
    <scope>NUCLEOTIDE SEQUENCE</scope>
    <source>
        <strain evidence="3">LMG 31809</strain>
    </source>
</reference>
<feature type="transmembrane region" description="Helical" evidence="1">
    <location>
        <begin position="187"/>
        <end position="206"/>
    </location>
</feature>
<evidence type="ECO:0000256" key="2">
    <source>
        <dbReference type="SAM" id="SignalP"/>
    </source>
</evidence>
<name>A0A9X3TWQ1_9PROT</name>
<keyword evidence="1" id="KW-0472">Membrane</keyword>
<keyword evidence="1" id="KW-0812">Transmembrane</keyword>
<feature type="chain" id="PRO_5040814304" evidence="2">
    <location>
        <begin position="26"/>
        <end position="220"/>
    </location>
</feature>
<feature type="signal peptide" evidence="2">
    <location>
        <begin position="1"/>
        <end position="25"/>
    </location>
</feature>
<protein>
    <submittedName>
        <fullName evidence="3">VPLPA-CTERM sorting domain-containing protein</fullName>
    </submittedName>
</protein>
<keyword evidence="2" id="KW-0732">Signal</keyword>
<dbReference type="EMBL" id="JANWOI010000001">
    <property type="protein sequence ID" value="MDA5193124.1"/>
    <property type="molecule type" value="Genomic_DNA"/>
</dbReference>
<dbReference type="RefSeq" id="WP_274942818.1">
    <property type="nucleotide sequence ID" value="NZ_JANWOI010000001.1"/>
</dbReference>